<feature type="domain" description="Arginine repressor C-terminal" evidence="10">
    <location>
        <begin position="81"/>
        <end position="145"/>
    </location>
</feature>
<evidence type="ECO:0000313" key="11">
    <source>
        <dbReference type="EMBL" id="OMI09216.1"/>
    </source>
</evidence>
<dbReference type="GO" id="GO:0051259">
    <property type="term" value="P:protein complex oligomerization"/>
    <property type="evidence" value="ECO:0007669"/>
    <property type="project" value="InterPro"/>
</dbReference>
<comment type="subcellular location">
    <subcellularLocation>
        <location evidence="1 7">Cytoplasm</location>
    </subcellularLocation>
</comment>
<keyword evidence="3 7" id="KW-0963">Cytoplasm</keyword>
<keyword evidence="6 7" id="KW-0804">Transcription</keyword>
<dbReference type="GO" id="GO:0003700">
    <property type="term" value="F:DNA-binding transcription factor activity"/>
    <property type="evidence" value="ECO:0007669"/>
    <property type="project" value="UniProtKB-UniRule"/>
</dbReference>
<dbReference type="GO" id="GO:0006526">
    <property type="term" value="P:L-arginine biosynthetic process"/>
    <property type="evidence" value="ECO:0007669"/>
    <property type="project" value="UniProtKB-UniPathway"/>
</dbReference>
<evidence type="ECO:0000256" key="8">
    <source>
        <dbReference type="NCBIfam" id="TIGR01529"/>
    </source>
</evidence>
<dbReference type="SUPFAM" id="SSF46785">
    <property type="entry name" value="Winged helix' DNA-binding domain"/>
    <property type="match status" value="1"/>
</dbReference>
<evidence type="ECO:0000256" key="7">
    <source>
        <dbReference type="HAMAP-Rule" id="MF_00173"/>
    </source>
</evidence>
<evidence type="ECO:0000256" key="1">
    <source>
        <dbReference type="ARBA" id="ARBA00004496"/>
    </source>
</evidence>
<dbReference type="UniPathway" id="UPA00068"/>
<accession>A0A1R1S1K9</accession>
<organism evidence="11 12">
    <name type="scientific">Bacillus swezeyi</name>
    <dbReference type="NCBI Taxonomy" id="1925020"/>
    <lineage>
        <taxon>Bacteria</taxon>
        <taxon>Bacillati</taxon>
        <taxon>Bacillota</taxon>
        <taxon>Bacilli</taxon>
        <taxon>Bacillales</taxon>
        <taxon>Bacillaceae</taxon>
        <taxon>Bacillus</taxon>
    </lineage>
</organism>
<evidence type="ECO:0000256" key="5">
    <source>
        <dbReference type="ARBA" id="ARBA00023125"/>
    </source>
</evidence>
<keyword evidence="7" id="KW-0678">Repressor</keyword>
<comment type="caution">
    <text evidence="11">The sequence shown here is derived from an EMBL/GenBank/DDBJ whole genome shotgun (WGS) entry which is preliminary data.</text>
</comment>
<dbReference type="HAMAP" id="MF_00173">
    <property type="entry name" value="Arg_repressor"/>
    <property type="match status" value="1"/>
</dbReference>
<dbReference type="InterPro" id="IPR036390">
    <property type="entry name" value="WH_DNA-bd_sf"/>
</dbReference>
<accession>A0A1R1QX20</accession>
<evidence type="ECO:0000256" key="6">
    <source>
        <dbReference type="ARBA" id="ARBA00023163"/>
    </source>
</evidence>
<dbReference type="InterPro" id="IPR020900">
    <property type="entry name" value="Arg_repress_DNA-bd"/>
</dbReference>
<dbReference type="Proteomes" id="UP000187367">
    <property type="component" value="Unassembled WGS sequence"/>
</dbReference>
<dbReference type="PRINTS" id="PR01467">
    <property type="entry name" value="ARGREPRESSOR"/>
</dbReference>
<feature type="domain" description="Arginine repressor DNA-binding" evidence="9">
    <location>
        <begin position="1"/>
        <end position="64"/>
    </location>
</feature>
<dbReference type="Gene3D" id="3.30.1360.40">
    <property type="match status" value="1"/>
</dbReference>
<dbReference type="PANTHER" id="PTHR34471">
    <property type="entry name" value="ARGININE REPRESSOR"/>
    <property type="match status" value="1"/>
</dbReference>
<dbReference type="SUPFAM" id="SSF55252">
    <property type="entry name" value="C-terminal domain of arginine repressor"/>
    <property type="match status" value="1"/>
</dbReference>
<evidence type="ECO:0000259" key="9">
    <source>
        <dbReference type="Pfam" id="PF01316"/>
    </source>
</evidence>
<keyword evidence="5 7" id="KW-0238">DNA-binding</keyword>
<keyword evidence="12" id="KW-1185">Reference proteome</keyword>
<dbReference type="GO" id="GO:0003677">
    <property type="term" value="F:DNA binding"/>
    <property type="evidence" value="ECO:0007669"/>
    <property type="project" value="UniProtKB-KW"/>
</dbReference>
<comment type="function">
    <text evidence="7">Regulates arginine biosynthesis genes.</text>
</comment>
<evidence type="ECO:0000313" key="12">
    <source>
        <dbReference type="Proteomes" id="UP000187367"/>
    </source>
</evidence>
<evidence type="ECO:0000256" key="4">
    <source>
        <dbReference type="ARBA" id="ARBA00023015"/>
    </source>
</evidence>
<comment type="similarity">
    <text evidence="2 7">Belongs to the ArgR family.</text>
</comment>
<dbReference type="InterPro" id="IPR036251">
    <property type="entry name" value="Arg_repress_C_sf"/>
</dbReference>
<comment type="pathway">
    <text evidence="7">Amino-acid biosynthesis; L-arginine biosynthesis [regulation].</text>
</comment>
<dbReference type="PANTHER" id="PTHR34471:SF1">
    <property type="entry name" value="ARGININE REPRESSOR"/>
    <property type="match status" value="1"/>
</dbReference>
<evidence type="ECO:0000256" key="2">
    <source>
        <dbReference type="ARBA" id="ARBA00008316"/>
    </source>
</evidence>
<dbReference type="OrthoDB" id="9807089at2"/>
<dbReference type="GO" id="GO:0005737">
    <property type="term" value="C:cytoplasm"/>
    <property type="evidence" value="ECO:0007669"/>
    <property type="project" value="UniProtKB-SubCell"/>
</dbReference>
<dbReference type="Pfam" id="PF01316">
    <property type="entry name" value="Arg_repressor"/>
    <property type="match status" value="1"/>
</dbReference>
<sequence length="146" mass="16189">MNKQKRQWLIKQTILEHPVETQEQLAALLQSRGIMASQSTISRDIKEMYLVKQLNEAGKLVYATNTSLSINPSKVLKDKISEVVLQVNQAENLIIIKTMPGNAHAIGVLLDKLGRPEMLGCICGNDTCLVISQSPETAQSFCEHLC</sequence>
<dbReference type="AlphaFoldDB" id="A0A1R1S1K9"/>
<dbReference type="RefSeq" id="WP_076759771.1">
    <property type="nucleotide sequence ID" value="NZ_JARMMH010000011.1"/>
</dbReference>
<protein>
    <recommendedName>
        <fullName evidence="7 8">Arginine repressor</fullName>
    </recommendedName>
</protein>
<keyword evidence="4 7" id="KW-0805">Transcription regulation</keyword>
<gene>
    <name evidence="7" type="primary">argR</name>
    <name evidence="11" type="ORF">BW143_04050</name>
</gene>
<evidence type="ECO:0000256" key="3">
    <source>
        <dbReference type="ARBA" id="ARBA00022490"/>
    </source>
</evidence>
<dbReference type="Gene3D" id="1.10.10.10">
    <property type="entry name" value="Winged helix-like DNA-binding domain superfamily/Winged helix DNA-binding domain"/>
    <property type="match status" value="1"/>
</dbReference>
<dbReference type="EMBL" id="MTJL01000005">
    <property type="protein sequence ID" value="OMI09216.1"/>
    <property type="molecule type" value="Genomic_DNA"/>
</dbReference>
<name>A0A1R1S1K9_9BACI</name>
<dbReference type="GO" id="GO:0034618">
    <property type="term" value="F:arginine binding"/>
    <property type="evidence" value="ECO:0007669"/>
    <property type="project" value="InterPro"/>
</dbReference>
<dbReference type="InterPro" id="IPR001669">
    <property type="entry name" value="Arg_repress"/>
</dbReference>
<dbReference type="Pfam" id="PF02863">
    <property type="entry name" value="Arg_repressor_C"/>
    <property type="match status" value="1"/>
</dbReference>
<proteinExistence type="inferred from homology"/>
<dbReference type="InterPro" id="IPR036388">
    <property type="entry name" value="WH-like_DNA-bd_sf"/>
</dbReference>
<dbReference type="NCBIfam" id="TIGR01529">
    <property type="entry name" value="argR_whole"/>
    <property type="match status" value="1"/>
</dbReference>
<keyword evidence="7" id="KW-0055">Arginine biosynthesis</keyword>
<keyword evidence="7" id="KW-0028">Amino-acid biosynthesis</keyword>
<dbReference type="InterPro" id="IPR020899">
    <property type="entry name" value="Arg_repress_C"/>
</dbReference>
<reference evidence="11 12" key="1">
    <citation type="submission" date="2017-01" db="EMBL/GenBank/DDBJ databases">
        <title>Bacillus phylogenomics.</title>
        <authorList>
            <person name="Dunlap C."/>
        </authorList>
    </citation>
    <scope>NUCLEOTIDE SEQUENCE [LARGE SCALE GENOMIC DNA]</scope>
    <source>
        <strain evidence="11 12">NRRL B-41282</strain>
    </source>
</reference>
<evidence type="ECO:0000259" key="10">
    <source>
        <dbReference type="Pfam" id="PF02863"/>
    </source>
</evidence>
<dbReference type="GO" id="GO:1900079">
    <property type="term" value="P:regulation of arginine biosynthetic process"/>
    <property type="evidence" value="ECO:0007669"/>
    <property type="project" value="UniProtKB-UniRule"/>
</dbReference>